<reference evidence="3" key="2">
    <citation type="journal article" date="2017" name="Nat. Plants">
        <title>The Aegilops tauschii genome reveals multiple impacts of transposons.</title>
        <authorList>
            <person name="Zhao G."/>
            <person name="Zou C."/>
            <person name="Li K."/>
            <person name="Wang K."/>
            <person name="Li T."/>
            <person name="Gao L."/>
            <person name="Zhang X."/>
            <person name="Wang H."/>
            <person name="Yang Z."/>
            <person name="Liu X."/>
            <person name="Jiang W."/>
            <person name="Mao L."/>
            <person name="Kong X."/>
            <person name="Jiao Y."/>
            <person name="Jia J."/>
        </authorList>
    </citation>
    <scope>NUCLEOTIDE SEQUENCE [LARGE SCALE GENOMIC DNA]</scope>
    <source>
        <strain evidence="3">cv. AL8/78</strain>
    </source>
</reference>
<protein>
    <submittedName>
        <fullName evidence="2">Uncharacterized protein</fullName>
    </submittedName>
</protein>
<proteinExistence type="predicted"/>
<reference evidence="2" key="4">
    <citation type="submission" date="2019-03" db="UniProtKB">
        <authorList>
            <consortium name="EnsemblPlants"/>
        </authorList>
    </citation>
    <scope>IDENTIFICATION</scope>
</reference>
<feature type="compositionally biased region" description="Basic and acidic residues" evidence="1">
    <location>
        <begin position="14"/>
        <end position="25"/>
    </location>
</feature>
<sequence>YRLTKTLPGSSSTSRRDGMEEDRFRRCSSKTARRRLRSLLVLAADYLKYLFTSRRRLLHRVARRTQAVFSSYQGKSNKRLPPYHPPRALMEHEFSCSNSPSPAFLAAKRLQSRLKRGAAAGAAVASCFGAPPLGHRTGRRQRQRRAMWLRRKMRLMGWPATSLSRT</sequence>
<evidence type="ECO:0000313" key="2">
    <source>
        <dbReference type="EnsemblPlants" id="AET2Gv20845800.1"/>
    </source>
</evidence>
<dbReference type="EnsemblPlants" id="AET2Gv20845800.1">
    <property type="protein sequence ID" value="AET2Gv20845800.1"/>
    <property type="gene ID" value="AET2Gv20845800"/>
</dbReference>
<name>A0A453CH78_AEGTS</name>
<keyword evidence="3" id="KW-1185">Reference proteome</keyword>
<reference evidence="2" key="5">
    <citation type="journal article" date="2021" name="G3 (Bethesda)">
        <title>Aegilops tauschii genome assembly Aet v5.0 features greater sequence contiguity and improved annotation.</title>
        <authorList>
            <person name="Wang L."/>
            <person name="Zhu T."/>
            <person name="Rodriguez J.C."/>
            <person name="Deal K.R."/>
            <person name="Dubcovsky J."/>
            <person name="McGuire P.E."/>
            <person name="Lux T."/>
            <person name="Spannagl M."/>
            <person name="Mayer K.F.X."/>
            <person name="Baldrich P."/>
            <person name="Meyers B.C."/>
            <person name="Huo N."/>
            <person name="Gu Y.Q."/>
            <person name="Zhou H."/>
            <person name="Devos K.M."/>
            <person name="Bennetzen J.L."/>
            <person name="Unver T."/>
            <person name="Budak H."/>
            <person name="Gulick P.J."/>
            <person name="Galiba G."/>
            <person name="Kalapos B."/>
            <person name="Nelson D.R."/>
            <person name="Li P."/>
            <person name="You F.M."/>
            <person name="Luo M.C."/>
            <person name="Dvorak J."/>
        </authorList>
    </citation>
    <scope>NUCLEOTIDE SEQUENCE [LARGE SCALE GENOMIC DNA]</scope>
    <source>
        <strain evidence="2">cv. AL8/78</strain>
    </source>
</reference>
<evidence type="ECO:0000313" key="3">
    <source>
        <dbReference type="Proteomes" id="UP000015105"/>
    </source>
</evidence>
<accession>A0A453CH78</accession>
<evidence type="ECO:0000256" key="1">
    <source>
        <dbReference type="SAM" id="MobiDB-lite"/>
    </source>
</evidence>
<reference evidence="2" key="3">
    <citation type="journal article" date="2017" name="Nature">
        <title>Genome sequence of the progenitor of the wheat D genome Aegilops tauschii.</title>
        <authorList>
            <person name="Luo M.C."/>
            <person name="Gu Y.Q."/>
            <person name="Puiu D."/>
            <person name="Wang H."/>
            <person name="Twardziok S.O."/>
            <person name="Deal K.R."/>
            <person name="Huo N."/>
            <person name="Zhu T."/>
            <person name="Wang L."/>
            <person name="Wang Y."/>
            <person name="McGuire P.E."/>
            <person name="Liu S."/>
            <person name="Long H."/>
            <person name="Ramasamy R.K."/>
            <person name="Rodriguez J.C."/>
            <person name="Van S.L."/>
            <person name="Yuan L."/>
            <person name="Wang Z."/>
            <person name="Xia Z."/>
            <person name="Xiao L."/>
            <person name="Anderson O.D."/>
            <person name="Ouyang S."/>
            <person name="Liang Y."/>
            <person name="Zimin A.V."/>
            <person name="Pertea G."/>
            <person name="Qi P."/>
            <person name="Bennetzen J.L."/>
            <person name="Dai X."/>
            <person name="Dawson M.W."/>
            <person name="Muller H.G."/>
            <person name="Kugler K."/>
            <person name="Rivarola-Duarte L."/>
            <person name="Spannagl M."/>
            <person name="Mayer K.F.X."/>
            <person name="Lu F.H."/>
            <person name="Bevan M.W."/>
            <person name="Leroy P."/>
            <person name="Li P."/>
            <person name="You F.M."/>
            <person name="Sun Q."/>
            <person name="Liu Z."/>
            <person name="Lyons E."/>
            <person name="Wicker T."/>
            <person name="Salzberg S.L."/>
            <person name="Devos K.M."/>
            <person name="Dvorak J."/>
        </authorList>
    </citation>
    <scope>NUCLEOTIDE SEQUENCE [LARGE SCALE GENOMIC DNA]</scope>
    <source>
        <strain evidence="2">cv. AL8/78</strain>
    </source>
</reference>
<organism evidence="2 3">
    <name type="scientific">Aegilops tauschii subsp. strangulata</name>
    <name type="common">Goatgrass</name>
    <dbReference type="NCBI Taxonomy" id="200361"/>
    <lineage>
        <taxon>Eukaryota</taxon>
        <taxon>Viridiplantae</taxon>
        <taxon>Streptophyta</taxon>
        <taxon>Embryophyta</taxon>
        <taxon>Tracheophyta</taxon>
        <taxon>Spermatophyta</taxon>
        <taxon>Magnoliopsida</taxon>
        <taxon>Liliopsida</taxon>
        <taxon>Poales</taxon>
        <taxon>Poaceae</taxon>
        <taxon>BOP clade</taxon>
        <taxon>Pooideae</taxon>
        <taxon>Triticodae</taxon>
        <taxon>Triticeae</taxon>
        <taxon>Triticinae</taxon>
        <taxon>Aegilops</taxon>
    </lineage>
</organism>
<dbReference type="Gramene" id="AET2Gv20845800.1">
    <property type="protein sequence ID" value="AET2Gv20845800.1"/>
    <property type="gene ID" value="AET2Gv20845800"/>
</dbReference>
<feature type="region of interest" description="Disordered" evidence="1">
    <location>
        <begin position="1"/>
        <end position="26"/>
    </location>
</feature>
<reference evidence="3" key="1">
    <citation type="journal article" date="2014" name="Science">
        <title>Ancient hybridizations among the ancestral genomes of bread wheat.</title>
        <authorList>
            <consortium name="International Wheat Genome Sequencing Consortium,"/>
            <person name="Marcussen T."/>
            <person name="Sandve S.R."/>
            <person name="Heier L."/>
            <person name="Spannagl M."/>
            <person name="Pfeifer M."/>
            <person name="Jakobsen K.S."/>
            <person name="Wulff B.B."/>
            <person name="Steuernagel B."/>
            <person name="Mayer K.F."/>
            <person name="Olsen O.A."/>
        </authorList>
    </citation>
    <scope>NUCLEOTIDE SEQUENCE [LARGE SCALE GENOMIC DNA]</scope>
    <source>
        <strain evidence="3">cv. AL8/78</strain>
    </source>
</reference>
<dbReference type="Proteomes" id="UP000015105">
    <property type="component" value="Chromosome 2D"/>
</dbReference>
<dbReference type="AlphaFoldDB" id="A0A453CH78"/>